<gene>
    <name evidence="1" type="ORF">KOF26_07085</name>
</gene>
<comment type="caution">
    <text evidence="1">The sequence shown here is derived from an EMBL/GenBank/DDBJ whole genome shotgun (WGS) entry which is preliminary data.</text>
</comment>
<proteinExistence type="predicted"/>
<reference evidence="1 2" key="1">
    <citation type="submission" date="2021-06" db="EMBL/GenBank/DDBJ databases">
        <title>Sphingomonas sp. XMGL2, whole genome shotgun sequencing project.</title>
        <authorList>
            <person name="Zhao G."/>
            <person name="Shen L."/>
        </authorList>
    </citation>
    <scope>NUCLEOTIDE SEQUENCE [LARGE SCALE GENOMIC DNA]</scope>
    <source>
        <strain evidence="1 2">XMGL2</strain>
    </source>
</reference>
<protein>
    <recommendedName>
        <fullName evidence="3">DUF2285 domain-containing protein</fullName>
    </recommendedName>
</protein>
<dbReference type="EMBL" id="JAHKRT010000003">
    <property type="protein sequence ID" value="MBU3077630.1"/>
    <property type="molecule type" value="Genomic_DNA"/>
</dbReference>
<dbReference type="RefSeq" id="WP_216322384.1">
    <property type="nucleotide sequence ID" value="NZ_JAHKRT010000003.1"/>
</dbReference>
<evidence type="ECO:0000313" key="1">
    <source>
        <dbReference type="EMBL" id="MBU3077630.1"/>
    </source>
</evidence>
<keyword evidence="2" id="KW-1185">Reference proteome</keyword>
<sequence length="89" mass="9920">MIGIKPLAPVGDVESYDRRNLALYAALLEADDADRHWREAASSLMDLDLARDDAEACWRSHLERARWIIGEGLEAAVAAFSVRPPDRNS</sequence>
<name>A0ABS6BH54_9SPHN</name>
<evidence type="ECO:0008006" key="3">
    <source>
        <dbReference type="Google" id="ProtNLM"/>
    </source>
</evidence>
<dbReference type="Proteomes" id="UP000776276">
    <property type="component" value="Unassembled WGS sequence"/>
</dbReference>
<organism evidence="1 2">
    <name type="scientific">Sphingomonas quercus</name>
    <dbReference type="NCBI Taxonomy" id="2842451"/>
    <lineage>
        <taxon>Bacteria</taxon>
        <taxon>Pseudomonadati</taxon>
        <taxon>Pseudomonadota</taxon>
        <taxon>Alphaproteobacteria</taxon>
        <taxon>Sphingomonadales</taxon>
        <taxon>Sphingomonadaceae</taxon>
        <taxon>Sphingomonas</taxon>
    </lineage>
</organism>
<evidence type="ECO:0000313" key="2">
    <source>
        <dbReference type="Proteomes" id="UP000776276"/>
    </source>
</evidence>
<accession>A0ABS6BH54</accession>